<evidence type="ECO:0000259" key="3">
    <source>
        <dbReference type="Pfam" id="PF24481"/>
    </source>
</evidence>
<feature type="domain" description="CT398-like coiled coil hairpin" evidence="3">
    <location>
        <begin position="16"/>
        <end position="179"/>
    </location>
</feature>
<feature type="region of interest" description="Disordered" evidence="1">
    <location>
        <begin position="72"/>
        <end position="93"/>
    </location>
</feature>
<reference evidence="4 5" key="1">
    <citation type="submission" date="2020-12" db="EMBL/GenBank/DDBJ databases">
        <title>FDA dAtabase for Regulatory Grade micrObial Sequences (FDA-ARGOS): Supporting development and validation of Infectious Disease Dx tests.</title>
        <authorList>
            <person name="Sproer C."/>
            <person name="Gronow S."/>
            <person name="Severitt S."/>
            <person name="Schroder I."/>
            <person name="Tallon L."/>
            <person name="Sadzewicz L."/>
            <person name="Zhao X."/>
            <person name="Boylan J."/>
            <person name="Ott S."/>
            <person name="Bowen H."/>
            <person name="Vavikolanu K."/>
            <person name="Mehta A."/>
            <person name="Aluvathingal J."/>
            <person name="Nadendla S."/>
            <person name="Lowell S."/>
            <person name="Myers T."/>
            <person name="Yan Y."/>
            <person name="Sichtig H."/>
        </authorList>
    </citation>
    <scope>NUCLEOTIDE SEQUENCE [LARGE SCALE GENOMIC DNA]</scope>
    <source>
        <strain evidence="4 5">FDAARGOS_1053</strain>
    </source>
</reference>
<dbReference type="Pfam" id="PF02591">
    <property type="entry name" value="Zn_ribbon_9"/>
    <property type="match status" value="1"/>
</dbReference>
<dbReference type="OrthoDB" id="9784388at2"/>
<evidence type="ECO:0000256" key="1">
    <source>
        <dbReference type="SAM" id="MobiDB-lite"/>
    </source>
</evidence>
<evidence type="ECO:0000313" key="5">
    <source>
        <dbReference type="Proteomes" id="UP000596145"/>
    </source>
</evidence>
<dbReference type="Gene3D" id="1.10.287.1490">
    <property type="match status" value="1"/>
</dbReference>
<protein>
    <recommendedName>
        <fullName evidence="6">C4-type zinc ribbon domain-containing protein</fullName>
    </recommendedName>
</protein>
<dbReference type="EMBL" id="CP066007">
    <property type="protein sequence ID" value="QQB47548.1"/>
    <property type="molecule type" value="Genomic_DNA"/>
</dbReference>
<dbReference type="Proteomes" id="UP000596145">
    <property type="component" value="Chromosome"/>
</dbReference>
<name>A0A7T4EHL4_9CORY</name>
<feature type="domain" description="C4-type zinc ribbon" evidence="2">
    <location>
        <begin position="193"/>
        <end position="227"/>
    </location>
</feature>
<evidence type="ECO:0008006" key="6">
    <source>
        <dbReference type="Google" id="ProtNLM"/>
    </source>
</evidence>
<organism evidence="4 5">
    <name type="scientific">Corynebacterium glucuronolyticum</name>
    <dbReference type="NCBI Taxonomy" id="39791"/>
    <lineage>
        <taxon>Bacteria</taxon>
        <taxon>Bacillati</taxon>
        <taxon>Actinomycetota</taxon>
        <taxon>Actinomycetes</taxon>
        <taxon>Mycobacteriales</taxon>
        <taxon>Corynebacteriaceae</taxon>
        <taxon>Corynebacterium</taxon>
    </lineage>
</organism>
<proteinExistence type="predicted"/>
<dbReference type="Pfam" id="PF24481">
    <property type="entry name" value="CT398_CC"/>
    <property type="match status" value="1"/>
</dbReference>
<accession>A0A7T4EHL4</accession>
<gene>
    <name evidence="4" type="ORF">I6I10_06655</name>
</gene>
<dbReference type="InterPro" id="IPR003743">
    <property type="entry name" value="Zf-RING_7"/>
</dbReference>
<evidence type="ECO:0000313" key="4">
    <source>
        <dbReference type="EMBL" id="QQB47548.1"/>
    </source>
</evidence>
<dbReference type="InterPro" id="IPR056003">
    <property type="entry name" value="CT398_CC_hairpin"/>
</dbReference>
<dbReference type="GeneID" id="92760580"/>
<sequence>MLTLDQDKQHLLVDLAAAELGGASGPTPEDLEVEKLGEQLAEEREAHSRAVLAASDIDLEIRRIQQDLVKLQRREQADRKELGAATDRETRKDLEHDLASAARRSNDLTGELKENHDAIAAQRANQDLHAQRVKELEERLAAAQRAAAAAHTPADDSQRAEDIRAQLPEDVLAAYDKQKVISEFGAAAFTGRACGGCNLILPAADIQEIRSAPANVVPQCPECGTYLVR</sequence>
<dbReference type="RefSeq" id="WP_005389339.1">
    <property type="nucleotide sequence ID" value="NZ_CP066007.1"/>
</dbReference>
<dbReference type="AlphaFoldDB" id="A0A7T4EHL4"/>
<evidence type="ECO:0000259" key="2">
    <source>
        <dbReference type="Pfam" id="PF02591"/>
    </source>
</evidence>